<dbReference type="AlphaFoldDB" id="A0A6L9U9A5"/>
<name>A0A6L9U9A5_9HYPH</name>
<dbReference type="RefSeq" id="WP_163989085.1">
    <property type="nucleotide sequence ID" value="NZ_WUEY01000010.1"/>
</dbReference>
<protein>
    <submittedName>
        <fullName evidence="1">Uncharacterized protein</fullName>
    </submittedName>
</protein>
<proteinExistence type="predicted"/>
<evidence type="ECO:0000313" key="2">
    <source>
        <dbReference type="Proteomes" id="UP000483035"/>
    </source>
</evidence>
<organism evidence="1 2">
    <name type="scientific">Rhizobium lusitanum</name>
    <dbReference type="NCBI Taxonomy" id="293958"/>
    <lineage>
        <taxon>Bacteria</taxon>
        <taxon>Pseudomonadati</taxon>
        <taxon>Pseudomonadota</taxon>
        <taxon>Alphaproteobacteria</taxon>
        <taxon>Hyphomicrobiales</taxon>
        <taxon>Rhizobiaceae</taxon>
        <taxon>Rhizobium/Agrobacterium group</taxon>
        <taxon>Rhizobium</taxon>
    </lineage>
</organism>
<accession>A0A6L9U9A5</accession>
<comment type="caution">
    <text evidence="1">The sequence shown here is derived from an EMBL/GenBank/DDBJ whole genome shotgun (WGS) entry which is preliminary data.</text>
</comment>
<reference evidence="1 2" key="1">
    <citation type="submission" date="2019-12" db="EMBL/GenBank/DDBJ databases">
        <title>Rhizobium genotypes associated with high levels of biological nitrogen fixation by grain legumes in a temperate-maritime cropping system.</title>
        <authorList>
            <person name="Maluk M."/>
            <person name="Francesc Ferrando Molina F."/>
            <person name="Lopez Del Egido L."/>
            <person name="Lafos M."/>
            <person name="Langarica-Fuentes A."/>
            <person name="Gebre Yohannes G."/>
            <person name="Young M.W."/>
            <person name="Martin P."/>
            <person name="Gantlett R."/>
            <person name="Kenicer G."/>
            <person name="Hawes C."/>
            <person name="Begg G.S."/>
            <person name="Quilliam R.S."/>
            <person name="Squire G.R."/>
            <person name="Poole P.S."/>
            <person name="Young P.W."/>
            <person name="Iannetta P.M."/>
            <person name="James E.K."/>
        </authorList>
    </citation>
    <scope>NUCLEOTIDE SEQUENCE [LARGE SCALE GENOMIC DNA]</scope>
    <source>
        <strain evidence="1 2">JHI1118</strain>
    </source>
</reference>
<dbReference type="Proteomes" id="UP000483035">
    <property type="component" value="Unassembled WGS sequence"/>
</dbReference>
<dbReference type="EMBL" id="WUEY01000010">
    <property type="protein sequence ID" value="NEI72104.1"/>
    <property type="molecule type" value="Genomic_DNA"/>
</dbReference>
<gene>
    <name evidence="1" type="ORF">GR212_21190</name>
</gene>
<evidence type="ECO:0000313" key="1">
    <source>
        <dbReference type="EMBL" id="NEI72104.1"/>
    </source>
</evidence>
<sequence>MSAYFVMAEFGYPLKRWFPSSANITRCPEFEPVCRLRPIAPKIEMRRCSTMAFTAFREPRKQPEQEGSRWIFPKLPLLWRGAMFRNIPADYSPHFNLILLVMFYNGLPAVDFDLGAMSTNAIRDPKKEQFFLIQFQ</sequence>